<proteinExistence type="predicted"/>
<dbReference type="Pfam" id="PF12999">
    <property type="entry name" value="PRKCSH-like"/>
    <property type="match status" value="2"/>
</dbReference>
<evidence type="ECO:0000313" key="10">
    <source>
        <dbReference type="Proteomes" id="UP000309340"/>
    </source>
</evidence>
<keyword evidence="2 7" id="KW-0732">Signal</keyword>
<dbReference type="PANTHER" id="PTHR12630">
    <property type="entry name" value="N-LINKED OLIGOSACCHARIDE PROCESSING"/>
    <property type="match status" value="1"/>
</dbReference>
<keyword evidence="3" id="KW-0256">Endoplasmic reticulum</keyword>
<feature type="compositionally biased region" description="Basic and acidic residues" evidence="6">
    <location>
        <begin position="305"/>
        <end position="330"/>
    </location>
</feature>
<dbReference type="InterPro" id="IPR039794">
    <property type="entry name" value="Gtb1-like"/>
</dbReference>
<feature type="coiled-coil region" evidence="5">
    <location>
        <begin position="187"/>
        <end position="275"/>
    </location>
</feature>
<feature type="region of interest" description="Disordered" evidence="6">
    <location>
        <begin position="305"/>
        <end position="331"/>
    </location>
</feature>
<dbReference type="InterPro" id="IPR036607">
    <property type="entry name" value="PRKCSH"/>
</dbReference>
<dbReference type="OrthoDB" id="28322at2759"/>
<feature type="signal peptide" evidence="7">
    <location>
        <begin position="1"/>
        <end position="18"/>
    </location>
</feature>
<reference evidence="9 10" key="1">
    <citation type="submission" date="2017-03" db="EMBL/GenBank/DDBJ databases">
        <title>Genomes of endolithic fungi from Antarctica.</title>
        <authorList>
            <person name="Coleine C."/>
            <person name="Masonjones S."/>
            <person name="Stajich J.E."/>
        </authorList>
    </citation>
    <scope>NUCLEOTIDE SEQUENCE [LARGE SCALE GENOMIC DNA]</scope>
    <source>
        <strain evidence="9 10">CCFEE 5184</strain>
    </source>
</reference>
<dbReference type="GO" id="GO:0017177">
    <property type="term" value="C:glucosidase II complex"/>
    <property type="evidence" value="ECO:0007669"/>
    <property type="project" value="TreeGrafter"/>
</dbReference>
<keyword evidence="5" id="KW-0175">Coiled coil</keyword>
<dbReference type="InterPro" id="IPR044865">
    <property type="entry name" value="MRH_dom"/>
</dbReference>
<evidence type="ECO:0000256" key="5">
    <source>
        <dbReference type="SAM" id="Coils"/>
    </source>
</evidence>
<dbReference type="InterPro" id="IPR028146">
    <property type="entry name" value="PRKCSH_N"/>
</dbReference>
<feature type="compositionally biased region" description="Low complexity" evidence="6">
    <location>
        <begin position="382"/>
        <end position="393"/>
    </location>
</feature>
<dbReference type="PANTHER" id="PTHR12630:SF1">
    <property type="entry name" value="GLUCOSIDASE 2 SUBUNIT BETA"/>
    <property type="match status" value="1"/>
</dbReference>
<gene>
    <name evidence="9" type="ORF">B0A55_06407</name>
</gene>
<feature type="compositionally biased region" description="Basic and acidic residues" evidence="6">
    <location>
        <begin position="394"/>
        <end position="423"/>
    </location>
</feature>
<evidence type="ECO:0000256" key="4">
    <source>
        <dbReference type="ARBA" id="ARBA00023157"/>
    </source>
</evidence>
<feature type="chain" id="PRO_5020413297" description="Glucosidase 2 subunit beta" evidence="7">
    <location>
        <begin position="19"/>
        <end position="567"/>
    </location>
</feature>
<name>A0A4V5NJ15_9PEZI</name>
<keyword evidence="10" id="KW-1185">Reference proteome</keyword>
<dbReference type="EMBL" id="NAJQ01000182">
    <property type="protein sequence ID" value="TKA75809.1"/>
    <property type="molecule type" value="Genomic_DNA"/>
</dbReference>
<keyword evidence="4" id="KW-1015">Disulfide bond</keyword>
<evidence type="ECO:0000259" key="8">
    <source>
        <dbReference type="PROSITE" id="PS51914"/>
    </source>
</evidence>
<dbReference type="Gene3D" id="2.70.130.10">
    <property type="entry name" value="Mannose-6-phosphate receptor binding domain"/>
    <property type="match status" value="1"/>
</dbReference>
<dbReference type="PROSITE" id="PS51914">
    <property type="entry name" value="MRH"/>
    <property type="match status" value="1"/>
</dbReference>
<dbReference type="InterPro" id="IPR009011">
    <property type="entry name" value="Man6P_isomerase_rcpt-bd_dom_sf"/>
</dbReference>
<evidence type="ECO:0000313" key="9">
    <source>
        <dbReference type="EMBL" id="TKA75809.1"/>
    </source>
</evidence>
<feature type="region of interest" description="Disordered" evidence="6">
    <location>
        <begin position="380"/>
        <end position="423"/>
    </location>
</feature>
<feature type="domain" description="MRH" evidence="8">
    <location>
        <begin position="438"/>
        <end position="552"/>
    </location>
</feature>
<dbReference type="SUPFAM" id="SSF50911">
    <property type="entry name" value="Mannose 6-phosphate receptor domain"/>
    <property type="match status" value="1"/>
</dbReference>
<evidence type="ECO:0000256" key="3">
    <source>
        <dbReference type="ARBA" id="ARBA00022824"/>
    </source>
</evidence>
<protein>
    <recommendedName>
        <fullName evidence="1">Glucosidase 2 subunit beta</fullName>
    </recommendedName>
</protein>
<dbReference type="AlphaFoldDB" id="A0A4V5NJ15"/>
<accession>A0A4V5NJ15</accession>
<evidence type="ECO:0000256" key="2">
    <source>
        <dbReference type="ARBA" id="ARBA00022729"/>
    </source>
</evidence>
<comment type="caution">
    <text evidence="9">The sequence shown here is derived from an EMBL/GenBank/DDBJ whole genome shotgun (WGS) entry which is preliminary data.</text>
</comment>
<evidence type="ECO:0000256" key="7">
    <source>
        <dbReference type="SAM" id="SignalP"/>
    </source>
</evidence>
<dbReference type="Pfam" id="PF13015">
    <property type="entry name" value="PRKCSH_1"/>
    <property type="match status" value="1"/>
</dbReference>
<dbReference type="GO" id="GO:0006491">
    <property type="term" value="P:N-glycan processing"/>
    <property type="evidence" value="ECO:0007669"/>
    <property type="project" value="TreeGrafter"/>
</dbReference>
<organism evidence="9 10">
    <name type="scientific">Friedmanniomyces simplex</name>
    <dbReference type="NCBI Taxonomy" id="329884"/>
    <lineage>
        <taxon>Eukaryota</taxon>
        <taxon>Fungi</taxon>
        <taxon>Dikarya</taxon>
        <taxon>Ascomycota</taxon>
        <taxon>Pezizomycotina</taxon>
        <taxon>Dothideomycetes</taxon>
        <taxon>Dothideomycetidae</taxon>
        <taxon>Mycosphaerellales</taxon>
        <taxon>Teratosphaeriaceae</taxon>
        <taxon>Friedmanniomyces</taxon>
    </lineage>
</organism>
<evidence type="ECO:0000256" key="1">
    <source>
        <dbReference type="ARBA" id="ARBA00022387"/>
    </source>
</evidence>
<sequence length="567" mass="62614">MRGVATLLCLEYAATVYAASGEGSRPRGVGPEFAKFYKDASTFSCISSPSVKLPISRINDDYCDCPDGSDEPGTSACSHLSPLSPHTPVDQASAGSNITLALPGFYCKNKGHVPTYVPFTNVNDGICDYELCCDGSEEWDHVGGVKCEDRCQQIGKEFRKLDEARQKSLGNAGRKRKELVAEAGRLRKEVEDRLQSLGTEIEGSEMKVRQLEGELTEVERREKGKVVRGAVQKVGKMGVLVGLAKQRTDELRETLERVRQERDSSRSRLQELEGVLSTFKEEYNPNFNDEGVKRAVRAWEDYAARDKGSEPDAAHDRDLDAITQPDKDNGLDWAEYESEDESETDVLYAFENYLPSSLRGWLDQKLRDLRLTLIDSGILADSGSSSSAAGESKAVSEAKTRLDSARKDLEGHRKSLTEHNEDLEKDFGPDDIFRALKGQCISTDSGEYTYEFCFLDKTTQKPKKGGGHTNMGNFVRIERVYVDDDLPPDGKGLGSGERIAMKHEGGQHCWNGPNRSTTVILACAEEGEVWRIMEEEKCVYRMEVGTPAVCEVLGLGGKGAGVGRDEL</sequence>
<evidence type="ECO:0000256" key="6">
    <source>
        <dbReference type="SAM" id="MobiDB-lite"/>
    </source>
</evidence>
<dbReference type="Proteomes" id="UP000309340">
    <property type="component" value="Unassembled WGS sequence"/>
</dbReference>
<dbReference type="STRING" id="329884.A0A4V5NJ15"/>